<keyword evidence="3" id="KW-1185">Reference proteome</keyword>
<name>A0A975FL42_9MICO</name>
<evidence type="ECO:0000313" key="3">
    <source>
        <dbReference type="Proteomes" id="UP000671914"/>
    </source>
</evidence>
<organism evidence="2 3">
    <name type="scientific">Agromyces archimandritae</name>
    <dbReference type="NCBI Taxonomy" id="2781962"/>
    <lineage>
        <taxon>Bacteria</taxon>
        <taxon>Bacillati</taxon>
        <taxon>Actinomycetota</taxon>
        <taxon>Actinomycetes</taxon>
        <taxon>Micrococcales</taxon>
        <taxon>Microbacteriaceae</taxon>
        <taxon>Agromyces</taxon>
    </lineage>
</organism>
<accession>A0A975FL42</accession>
<dbReference type="AlphaFoldDB" id="A0A975FL42"/>
<keyword evidence="1" id="KW-0472">Membrane</keyword>
<feature type="transmembrane region" description="Helical" evidence="1">
    <location>
        <begin position="105"/>
        <end position="127"/>
    </location>
</feature>
<feature type="transmembrane region" description="Helical" evidence="1">
    <location>
        <begin position="47"/>
        <end position="70"/>
    </location>
</feature>
<evidence type="ECO:0000313" key="2">
    <source>
        <dbReference type="EMBL" id="QTX04090.1"/>
    </source>
</evidence>
<reference evidence="2" key="1">
    <citation type="submission" date="2021-03" db="EMBL/GenBank/DDBJ databases">
        <title>Agromyces archimandritus sp. nov., isolated from the cockroach Archimandrita tessellata.</title>
        <authorList>
            <person name="Guzman J."/>
            <person name="Ortuzar M."/>
            <person name="Poehlein A."/>
            <person name="Daniel R."/>
            <person name="Trujillo M."/>
            <person name="Vilcinskas A."/>
        </authorList>
    </citation>
    <scope>NUCLEOTIDE SEQUENCE</scope>
    <source>
        <strain evidence="2">G127AT</strain>
    </source>
</reference>
<proteinExistence type="predicted"/>
<keyword evidence="1" id="KW-1133">Transmembrane helix</keyword>
<feature type="transmembrane region" description="Helical" evidence="1">
    <location>
        <begin position="82"/>
        <end position="99"/>
    </location>
</feature>
<dbReference type="Proteomes" id="UP000671914">
    <property type="component" value="Chromosome"/>
</dbReference>
<protein>
    <submittedName>
        <fullName evidence="2">Uncharacterized protein</fullName>
    </submittedName>
</protein>
<feature type="transmembrane region" description="Helical" evidence="1">
    <location>
        <begin position="15"/>
        <end position="35"/>
    </location>
</feature>
<sequence>MRFDSKVARLVPDSVRYAAIGLLVVSALEVVHIAVNGWREAVTGEPWMFNAGIMVFAFVAVFVAGPPILLRMLVLRGSRWSALVISAYAVWLTSTLLLFPDVLAVVTTVVILTVVVLVWTRSALAFARAGQAKPRKAELE</sequence>
<dbReference type="RefSeq" id="WP_210897339.1">
    <property type="nucleotide sequence ID" value="NZ_CP071696.1"/>
</dbReference>
<evidence type="ECO:0000256" key="1">
    <source>
        <dbReference type="SAM" id="Phobius"/>
    </source>
</evidence>
<dbReference type="EMBL" id="CP071696">
    <property type="protein sequence ID" value="QTX04090.1"/>
    <property type="molecule type" value="Genomic_DNA"/>
</dbReference>
<dbReference type="KEGG" id="aarc:G127AT_12425"/>
<keyword evidence="1" id="KW-0812">Transmembrane</keyword>
<gene>
    <name evidence="2" type="ORF">G127AT_12425</name>
</gene>